<organism evidence="1 2">
    <name type="scientific">Periconia digitata</name>
    <dbReference type="NCBI Taxonomy" id="1303443"/>
    <lineage>
        <taxon>Eukaryota</taxon>
        <taxon>Fungi</taxon>
        <taxon>Dikarya</taxon>
        <taxon>Ascomycota</taxon>
        <taxon>Pezizomycotina</taxon>
        <taxon>Dothideomycetes</taxon>
        <taxon>Pleosporomycetidae</taxon>
        <taxon>Pleosporales</taxon>
        <taxon>Massarineae</taxon>
        <taxon>Periconiaceae</taxon>
        <taxon>Periconia</taxon>
    </lineage>
</organism>
<dbReference type="EMBL" id="CAOQHR010000010">
    <property type="protein sequence ID" value="CAI6340268.1"/>
    <property type="molecule type" value="Genomic_DNA"/>
</dbReference>
<gene>
    <name evidence="1" type="ORF">PDIGIT_LOCUS13443</name>
</gene>
<name>A0A9W4UP09_9PLEO</name>
<protein>
    <recommendedName>
        <fullName evidence="3">F-box domain-containing protein</fullName>
    </recommendedName>
</protein>
<accession>A0A9W4UP09</accession>
<evidence type="ECO:0008006" key="3">
    <source>
        <dbReference type="Google" id="ProtNLM"/>
    </source>
</evidence>
<dbReference type="AlphaFoldDB" id="A0A9W4UP09"/>
<dbReference type="OrthoDB" id="5420711at2759"/>
<evidence type="ECO:0000313" key="1">
    <source>
        <dbReference type="EMBL" id="CAI6340268.1"/>
    </source>
</evidence>
<dbReference type="PANTHER" id="PTHR38790">
    <property type="entry name" value="2EXR DOMAIN-CONTAINING PROTEIN-RELATED"/>
    <property type="match status" value="1"/>
</dbReference>
<keyword evidence="2" id="KW-1185">Reference proteome</keyword>
<proteinExistence type="predicted"/>
<reference evidence="1" key="1">
    <citation type="submission" date="2023-01" db="EMBL/GenBank/DDBJ databases">
        <authorList>
            <person name="Van Ghelder C."/>
            <person name="Rancurel C."/>
        </authorList>
    </citation>
    <scope>NUCLEOTIDE SEQUENCE</scope>
    <source>
        <strain evidence="1">CNCM I-4278</strain>
    </source>
</reference>
<sequence length="306" mass="34543">MDNPVVQSSSPLLRLPYELRLMIYEHLLLPSTVPSTSSSTSVTNLLPDYHTYYSNDTNDDPFTLSVRTIDPYLSYSSSSWRKRSLYHIRTGPFLTSTTPTTYRILLSPYTAHLRQTIPSLLPLNRQIHAEATALLYSTYKFNFHTCIEATVPFFSDLTIPARSSLRSIAVTKKGLPYTKEFDRAEWAALCKYLSNTESTISLRRLDLAVVAGRPGENGWENVVPISKDAFGIMARMNREWGAGRNVELDWVEQLFEVKGLEEVTVRALVEHCPAPFVSEMMAFWIALSASVEGGFREWVTESLVAG</sequence>
<dbReference type="Proteomes" id="UP001152607">
    <property type="component" value="Unassembled WGS sequence"/>
</dbReference>
<evidence type="ECO:0000313" key="2">
    <source>
        <dbReference type="Proteomes" id="UP001152607"/>
    </source>
</evidence>
<comment type="caution">
    <text evidence="1">The sequence shown here is derived from an EMBL/GenBank/DDBJ whole genome shotgun (WGS) entry which is preliminary data.</text>
</comment>